<proteinExistence type="predicted"/>
<keyword evidence="1" id="KW-0732">Signal</keyword>
<feature type="signal peptide" evidence="1">
    <location>
        <begin position="1"/>
        <end position="20"/>
    </location>
</feature>
<evidence type="ECO:0000313" key="2">
    <source>
        <dbReference type="EMBL" id="SCM72144.1"/>
    </source>
</evidence>
<evidence type="ECO:0008006" key="3">
    <source>
        <dbReference type="Google" id="ProtNLM"/>
    </source>
</evidence>
<feature type="chain" id="PRO_5013098053" description="HdeA/HdeB family protein" evidence="1">
    <location>
        <begin position="21"/>
        <end position="179"/>
    </location>
</feature>
<name>A0A212L3K9_9BACT</name>
<gene>
    <name evidence="2" type="ORF">KL86DES1_20423</name>
</gene>
<evidence type="ECO:0000256" key="1">
    <source>
        <dbReference type="SAM" id="SignalP"/>
    </source>
</evidence>
<accession>A0A212L3K9</accession>
<sequence>MKKVLVLCCLLMGLPVAAQAANDKISPNSFICAELVTMPMTDGGQPPIFEALQIDGYVSAGAGDTVAHPDILAPLLTGVYTYCQSHPTEKVADIWAKARKAQDIPEGDTWQADKTKCSDYNADPDNGSGFVIWLDGYNRSKNKTEASVLNSDATIKAFLDACTKQPDALMLDVLAKSAK</sequence>
<dbReference type="RefSeq" id="WP_179980069.1">
    <property type="nucleotide sequence ID" value="NZ_LT608333.1"/>
</dbReference>
<dbReference type="AlphaFoldDB" id="A0A212L3K9"/>
<organism evidence="2">
    <name type="scientific">uncultured Desulfovibrio sp</name>
    <dbReference type="NCBI Taxonomy" id="167968"/>
    <lineage>
        <taxon>Bacteria</taxon>
        <taxon>Pseudomonadati</taxon>
        <taxon>Thermodesulfobacteriota</taxon>
        <taxon>Desulfovibrionia</taxon>
        <taxon>Desulfovibrionales</taxon>
        <taxon>Desulfovibrionaceae</taxon>
        <taxon>Desulfovibrio</taxon>
        <taxon>environmental samples</taxon>
    </lineage>
</organism>
<reference evidence="2" key="1">
    <citation type="submission" date="2016-08" db="EMBL/GenBank/DDBJ databases">
        <authorList>
            <person name="Seilhamer J.J."/>
        </authorList>
    </citation>
    <scope>NUCLEOTIDE SEQUENCE</scope>
    <source>
        <strain evidence="2">86-1</strain>
    </source>
</reference>
<dbReference type="EMBL" id="FMJC01000002">
    <property type="protein sequence ID" value="SCM72144.1"/>
    <property type="molecule type" value="Genomic_DNA"/>
</dbReference>
<protein>
    <recommendedName>
        <fullName evidence="3">HdeA/HdeB family protein</fullName>
    </recommendedName>
</protein>